<keyword evidence="7" id="KW-0653">Protein transport</keyword>
<dbReference type="Pfam" id="PF02472">
    <property type="entry name" value="ExbD"/>
    <property type="match status" value="1"/>
</dbReference>
<dbReference type="Proteomes" id="UP000295135">
    <property type="component" value="Unassembled WGS sequence"/>
</dbReference>
<dbReference type="PANTHER" id="PTHR30558">
    <property type="entry name" value="EXBD MEMBRANE COMPONENT OF PMF-DRIVEN MACROMOLECULE IMPORT SYSTEM"/>
    <property type="match status" value="1"/>
</dbReference>
<protein>
    <submittedName>
        <fullName evidence="9">Outer membrane transport energization protein ExbD</fullName>
    </submittedName>
</protein>
<evidence type="ECO:0000256" key="5">
    <source>
        <dbReference type="ARBA" id="ARBA00022989"/>
    </source>
</evidence>
<evidence type="ECO:0000256" key="7">
    <source>
        <dbReference type="RuleBase" id="RU003879"/>
    </source>
</evidence>
<evidence type="ECO:0000313" key="10">
    <source>
        <dbReference type="Proteomes" id="UP000295135"/>
    </source>
</evidence>
<keyword evidence="3" id="KW-1003">Cell membrane</keyword>
<evidence type="ECO:0000256" key="6">
    <source>
        <dbReference type="ARBA" id="ARBA00023136"/>
    </source>
</evidence>
<evidence type="ECO:0000256" key="2">
    <source>
        <dbReference type="ARBA" id="ARBA00005811"/>
    </source>
</evidence>
<reference evidence="9 10" key="1">
    <citation type="submission" date="2019-03" db="EMBL/GenBank/DDBJ databases">
        <title>Genomic Encyclopedia of Type Strains, Phase IV (KMG-IV): sequencing the most valuable type-strain genomes for metagenomic binning, comparative biology and taxonomic classification.</title>
        <authorList>
            <person name="Goeker M."/>
        </authorList>
    </citation>
    <scope>NUCLEOTIDE SEQUENCE [LARGE SCALE GENOMIC DNA]</scope>
    <source>
        <strain evidence="9 10">DSM 103923</strain>
    </source>
</reference>
<accession>A0A4R3JVU4</accession>
<comment type="subcellular location">
    <subcellularLocation>
        <location evidence="1">Cell membrane</location>
        <topology evidence="1">Single-pass membrane protein</topology>
    </subcellularLocation>
    <subcellularLocation>
        <location evidence="7">Cell membrane</location>
        <topology evidence="7">Single-pass type II membrane protein</topology>
    </subcellularLocation>
</comment>
<dbReference type="EMBL" id="SLZY01000013">
    <property type="protein sequence ID" value="TCS70891.1"/>
    <property type="molecule type" value="Genomic_DNA"/>
</dbReference>
<proteinExistence type="inferred from homology"/>
<keyword evidence="5 8" id="KW-1133">Transmembrane helix</keyword>
<dbReference type="GO" id="GO:0022857">
    <property type="term" value="F:transmembrane transporter activity"/>
    <property type="evidence" value="ECO:0007669"/>
    <property type="project" value="InterPro"/>
</dbReference>
<dbReference type="GO" id="GO:0015031">
    <property type="term" value="P:protein transport"/>
    <property type="evidence" value="ECO:0007669"/>
    <property type="project" value="UniProtKB-KW"/>
</dbReference>
<keyword evidence="4 7" id="KW-0812">Transmembrane</keyword>
<gene>
    <name evidence="9" type="ORF">EDC61_11344</name>
</gene>
<feature type="transmembrane region" description="Helical" evidence="8">
    <location>
        <begin position="20"/>
        <end position="41"/>
    </location>
</feature>
<organism evidence="9 10">
    <name type="scientific">Sulfuritortus calidifontis</name>
    <dbReference type="NCBI Taxonomy" id="1914471"/>
    <lineage>
        <taxon>Bacteria</taxon>
        <taxon>Pseudomonadati</taxon>
        <taxon>Pseudomonadota</taxon>
        <taxon>Betaproteobacteria</taxon>
        <taxon>Nitrosomonadales</taxon>
        <taxon>Thiobacillaceae</taxon>
        <taxon>Sulfuritortus</taxon>
    </lineage>
</organism>
<comment type="caution">
    <text evidence="9">The sequence shown here is derived from an EMBL/GenBank/DDBJ whole genome shotgun (WGS) entry which is preliminary data.</text>
</comment>
<dbReference type="OrthoDB" id="9798629at2"/>
<name>A0A4R3JVU4_9PROT</name>
<evidence type="ECO:0000256" key="4">
    <source>
        <dbReference type="ARBA" id="ARBA00022692"/>
    </source>
</evidence>
<dbReference type="InterPro" id="IPR003400">
    <property type="entry name" value="ExbD"/>
</dbReference>
<dbReference type="GO" id="GO:0005886">
    <property type="term" value="C:plasma membrane"/>
    <property type="evidence" value="ECO:0007669"/>
    <property type="project" value="UniProtKB-SubCell"/>
</dbReference>
<dbReference type="AlphaFoldDB" id="A0A4R3JVU4"/>
<evidence type="ECO:0000256" key="1">
    <source>
        <dbReference type="ARBA" id="ARBA00004162"/>
    </source>
</evidence>
<keyword evidence="6 8" id="KW-0472">Membrane</keyword>
<dbReference type="Gene3D" id="3.30.420.270">
    <property type="match status" value="1"/>
</dbReference>
<comment type="similarity">
    <text evidence="2 7">Belongs to the ExbD/TolR family.</text>
</comment>
<keyword evidence="10" id="KW-1185">Reference proteome</keyword>
<evidence type="ECO:0000256" key="3">
    <source>
        <dbReference type="ARBA" id="ARBA00022475"/>
    </source>
</evidence>
<sequence>MAFGGFSQNANSRPIAEINMIPLIDVMLVLLVIFIVTAPLLTHAVKVDLPRVASQIDQTPQEPVRLAIGPDGEVNWNGESVSREELSLRLHTAANRSPQPELHILADQAVPYRHVAEVMAEAGRLGLTRIGFVTDPRSPR</sequence>
<evidence type="ECO:0000313" key="9">
    <source>
        <dbReference type="EMBL" id="TCS70891.1"/>
    </source>
</evidence>
<keyword evidence="7" id="KW-0813">Transport</keyword>
<dbReference type="PANTHER" id="PTHR30558:SF7">
    <property type="entry name" value="TOL-PAL SYSTEM PROTEIN TOLR"/>
    <property type="match status" value="1"/>
</dbReference>
<evidence type="ECO:0000256" key="8">
    <source>
        <dbReference type="SAM" id="Phobius"/>
    </source>
</evidence>
<dbReference type="RefSeq" id="WP_126460924.1">
    <property type="nucleotide sequence ID" value="NZ_AP018721.1"/>
</dbReference>